<organism evidence="1 2">
    <name type="scientific">Aspergillus sclerotialis</name>
    <dbReference type="NCBI Taxonomy" id="2070753"/>
    <lineage>
        <taxon>Eukaryota</taxon>
        <taxon>Fungi</taxon>
        <taxon>Dikarya</taxon>
        <taxon>Ascomycota</taxon>
        <taxon>Pezizomycotina</taxon>
        <taxon>Eurotiomycetes</taxon>
        <taxon>Eurotiomycetidae</taxon>
        <taxon>Eurotiales</taxon>
        <taxon>Aspergillaceae</taxon>
        <taxon>Aspergillus</taxon>
        <taxon>Aspergillus subgen. Polypaecilum</taxon>
    </lineage>
</organism>
<evidence type="ECO:0000313" key="2">
    <source>
        <dbReference type="Proteomes" id="UP000266188"/>
    </source>
</evidence>
<dbReference type="GO" id="GO:0030488">
    <property type="term" value="P:tRNA methylation"/>
    <property type="evidence" value="ECO:0007669"/>
    <property type="project" value="TreeGrafter"/>
</dbReference>
<proteinExistence type="predicted"/>
<dbReference type="PANTHER" id="PTHR23245">
    <property type="entry name" value="TRNA METHYLTRANSFERASE"/>
    <property type="match status" value="1"/>
</dbReference>
<dbReference type="OrthoDB" id="2387925at2759"/>
<sequence>MLLLSSNALTAPPQWGALYASLSTSQRETLFSSIAQAFKNHGVTQIAINAPIAATDASGGKNRMRSPVGLVPLYGNFGPTPLAAAAAGEDEESKQPSEPDFNRAFWVRTVQNQGIVQIWAPLYTMFSRGNVTEKARILGQGGRFDGLDEKTGLRGETVGEISVVDMYAGIGYFVFS</sequence>
<evidence type="ECO:0000313" key="1">
    <source>
        <dbReference type="EMBL" id="RJE20852.1"/>
    </source>
</evidence>
<accession>A0A3A2ZCI7</accession>
<dbReference type="SUPFAM" id="SSF53335">
    <property type="entry name" value="S-adenosyl-L-methionine-dependent methyltransferases"/>
    <property type="match status" value="1"/>
</dbReference>
<dbReference type="EMBL" id="MVGC01000271">
    <property type="protein sequence ID" value="RJE20852.1"/>
    <property type="molecule type" value="Genomic_DNA"/>
</dbReference>
<dbReference type="GO" id="GO:0031591">
    <property type="term" value="P:wybutosine biosynthetic process"/>
    <property type="evidence" value="ECO:0007669"/>
    <property type="project" value="TreeGrafter"/>
</dbReference>
<protein>
    <submittedName>
        <fullName evidence="1">tRNA wybutosine-synthesizing protein</fullName>
    </submittedName>
</protein>
<gene>
    <name evidence="1" type="ORF">PHISCL_06799</name>
</gene>
<dbReference type="InterPro" id="IPR029063">
    <property type="entry name" value="SAM-dependent_MTases_sf"/>
</dbReference>
<name>A0A3A2ZCI7_9EURO</name>
<dbReference type="PANTHER" id="PTHR23245:SF25">
    <property type="entry name" value="TRNA WYBUTOSINE-SYNTHESIZING PROTEIN 2 HOMOLOG"/>
    <property type="match status" value="1"/>
</dbReference>
<dbReference type="Proteomes" id="UP000266188">
    <property type="component" value="Unassembled WGS sequence"/>
</dbReference>
<dbReference type="GO" id="GO:0005737">
    <property type="term" value="C:cytoplasm"/>
    <property type="evidence" value="ECO:0007669"/>
    <property type="project" value="TreeGrafter"/>
</dbReference>
<keyword evidence="2" id="KW-1185">Reference proteome</keyword>
<dbReference type="AlphaFoldDB" id="A0A3A2ZCI7"/>
<dbReference type="STRING" id="2070753.A0A3A2ZCI7"/>
<reference evidence="2" key="1">
    <citation type="submission" date="2017-02" db="EMBL/GenBank/DDBJ databases">
        <authorList>
            <person name="Tafer H."/>
            <person name="Lopandic K."/>
        </authorList>
    </citation>
    <scope>NUCLEOTIDE SEQUENCE [LARGE SCALE GENOMIC DNA]</scope>
    <source>
        <strain evidence="2">CBS 366.77</strain>
    </source>
</reference>
<comment type="caution">
    <text evidence="1">The sequence shown here is derived from an EMBL/GenBank/DDBJ whole genome shotgun (WGS) entry which is preliminary data.</text>
</comment>
<dbReference type="Gene3D" id="3.40.50.150">
    <property type="entry name" value="Vaccinia Virus protein VP39"/>
    <property type="match status" value="1"/>
</dbReference>
<dbReference type="GO" id="GO:0008175">
    <property type="term" value="F:tRNA methyltransferase activity"/>
    <property type="evidence" value="ECO:0007669"/>
    <property type="project" value="TreeGrafter"/>
</dbReference>